<feature type="region of interest" description="Disordered" evidence="1">
    <location>
        <begin position="1"/>
        <end position="21"/>
    </location>
</feature>
<reference evidence="2 3" key="1">
    <citation type="journal article" date="2021" name="BMC Genomics">
        <title>Datura genome reveals duplications of psychoactive alkaloid biosynthetic genes and high mutation rate following tissue culture.</title>
        <authorList>
            <person name="Rajewski A."/>
            <person name="Carter-House D."/>
            <person name="Stajich J."/>
            <person name="Litt A."/>
        </authorList>
    </citation>
    <scope>NUCLEOTIDE SEQUENCE [LARGE SCALE GENOMIC DNA]</scope>
    <source>
        <strain evidence="2">AR-01</strain>
    </source>
</reference>
<gene>
    <name evidence="2" type="ORF">HAX54_030815</name>
</gene>
<protein>
    <submittedName>
        <fullName evidence="2">Uncharacterized protein</fullName>
    </submittedName>
</protein>
<keyword evidence="3" id="KW-1185">Reference proteome</keyword>
<comment type="caution">
    <text evidence="2">The sequence shown here is derived from an EMBL/GenBank/DDBJ whole genome shotgun (WGS) entry which is preliminary data.</text>
</comment>
<dbReference type="Proteomes" id="UP000823775">
    <property type="component" value="Unassembled WGS sequence"/>
</dbReference>
<feature type="compositionally biased region" description="Polar residues" evidence="1">
    <location>
        <begin position="1"/>
        <end position="20"/>
    </location>
</feature>
<proteinExistence type="predicted"/>
<sequence>MLGAITSRSAKPSGSKSEITSVFPAPVNNLEKKWTIPIIVFEEMHMLSLSVAFSNYLYPLVIAKYKGKMDKAPGASPYSRKNSKFETILFPPEMLQWPNRIPGCISLKSGEA</sequence>
<accession>A0ABS8VAI5</accession>
<evidence type="ECO:0000313" key="2">
    <source>
        <dbReference type="EMBL" id="MCD9643366.1"/>
    </source>
</evidence>
<dbReference type="EMBL" id="JACEIK010003870">
    <property type="protein sequence ID" value="MCD9643366.1"/>
    <property type="molecule type" value="Genomic_DNA"/>
</dbReference>
<evidence type="ECO:0000256" key="1">
    <source>
        <dbReference type="SAM" id="MobiDB-lite"/>
    </source>
</evidence>
<organism evidence="2 3">
    <name type="scientific">Datura stramonium</name>
    <name type="common">Jimsonweed</name>
    <name type="synonym">Common thornapple</name>
    <dbReference type="NCBI Taxonomy" id="4076"/>
    <lineage>
        <taxon>Eukaryota</taxon>
        <taxon>Viridiplantae</taxon>
        <taxon>Streptophyta</taxon>
        <taxon>Embryophyta</taxon>
        <taxon>Tracheophyta</taxon>
        <taxon>Spermatophyta</taxon>
        <taxon>Magnoliopsida</taxon>
        <taxon>eudicotyledons</taxon>
        <taxon>Gunneridae</taxon>
        <taxon>Pentapetalae</taxon>
        <taxon>asterids</taxon>
        <taxon>lamiids</taxon>
        <taxon>Solanales</taxon>
        <taxon>Solanaceae</taxon>
        <taxon>Solanoideae</taxon>
        <taxon>Datureae</taxon>
        <taxon>Datura</taxon>
    </lineage>
</organism>
<name>A0ABS8VAI5_DATST</name>
<evidence type="ECO:0000313" key="3">
    <source>
        <dbReference type="Proteomes" id="UP000823775"/>
    </source>
</evidence>